<evidence type="ECO:0000313" key="8">
    <source>
        <dbReference type="EMBL" id="MBB3020890.1"/>
    </source>
</evidence>
<keyword evidence="2 4" id="KW-0479">Metal-binding</keyword>
<evidence type="ECO:0000256" key="1">
    <source>
        <dbReference type="ARBA" id="ARBA00022617"/>
    </source>
</evidence>
<accession>A0A7W4VPC6</accession>
<feature type="signal peptide" evidence="6">
    <location>
        <begin position="1"/>
        <end position="17"/>
    </location>
</feature>
<feature type="chain" id="PRO_5030569002" evidence="6">
    <location>
        <begin position="18"/>
        <end position="92"/>
    </location>
</feature>
<gene>
    <name evidence="8" type="ORF">FHR70_003978</name>
</gene>
<dbReference type="Gene3D" id="1.10.760.10">
    <property type="entry name" value="Cytochrome c-like domain"/>
    <property type="match status" value="1"/>
</dbReference>
<sequence>MMSVAVVVMVKTMPAAAQGVAPPGATSCSGCHGPGVSDAAVPPLHGRPSEEIVAAMQEYRNGRRPATVMDRVAKGFTDEETRAIASWLSQQP</sequence>
<dbReference type="PROSITE" id="PS51007">
    <property type="entry name" value="CYTC"/>
    <property type="match status" value="1"/>
</dbReference>
<evidence type="ECO:0000256" key="2">
    <source>
        <dbReference type="ARBA" id="ARBA00022723"/>
    </source>
</evidence>
<dbReference type="GO" id="GO:0009055">
    <property type="term" value="F:electron transfer activity"/>
    <property type="evidence" value="ECO:0007669"/>
    <property type="project" value="InterPro"/>
</dbReference>
<evidence type="ECO:0000256" key="4">
    <source>
        <dbReference type="PROSITE-ProRule" id="PRU00433"/>
    </source>
</evidence>
<evidence type="ECO:0000256" key="5">
    <source>
        <dbReference type="SAM" id="MobiDB-lite"/>
    </source>
</evidence>
<evidence type="ECO:0000313" key="9">
    <source>
        <dbReference type="Proteomes" id="UP000532010"/>
    </source>
</evidence>
<dbReference type="InterPro" id="IPR036909">
    <property type="entry name" value="Cyt_c-like_dom_sf"/>
</dbReference>
<feature type="region of interest" description="Disordered" evidence="5">
    <location>
        <begin position="18"/>
        <end position="39"/>
    </location>
</feature>
<reference evidence="8 9" key="1">
    <citation type="submission" date="2020-08" db="EMBL/GenBank/DDBJ databases">
        <title>The Agave Microbiome: Exploring the role of microbial communities in plant adaptations to desert environments.</title>
        <authorList>
            <person name="Partida-Martinez L.P."/>
        </authorList>
    </citation>
    <scope>NUCLEOTIDE SEQUENCE [LARGE SCALE GENOMIC DNA]</scope>
    <source>
        <strain evidence="8 9">AT3.9</strain>
    </source>
</reference>
<keyword evidence="3 4" id="KW-0408">Iron</keyword>
<dbReference type="Proteomes" id="UP000532010">
    <property type="component" value="Unassembled WGS sequence"/>
</dbReference>
<dbReference type="GO" id="GO:0020037">
    <property type="term" value="F:heme binding"/>
    <property type="evidence" value="ECO:0007669"/>
    <property type="project" value="InterPro"/>
</dbReference>
<keyword evidence="9" id="KW-1185">Reference proteome</keyword>
<comment type="caution">
    <text evidence="8">The sequence shown here is derived from an EMBL/GenBank/DDBJ whole genome shotgun (WGS) entry which is preliminary data.</text>
</comment>
<dbReference type="Pfam" id="PF13442">
    <property type="entry name" value="Cytochrome_CBB3"/>
    <property type="match status" value="1"/>
</dbReference>
<evidence type="ECO:0000256" key="6">
    <source>
        <dbReference type="SAM" id="SignalP"/>
    </source>
</evidence>
<dbReference type="GO" id="GO:0046872">
    <property type="term" value="F:metal ion binding"/>
    <property type="evidence" value="ECO:0007669"/>
    <property type="project" value="UniProtKB-KW"/>
</dbReference>
<dbReference type="AlphaFoldDB" id="A0A7W4VPC6"/>
<name>A0A7W4VPC6_9HYPH</name>
<organism evidence="8 9">
    <name type="scientific">Microvirga lupini</name>
    <dbReference type="NCBI Taxonomy" id="420324"/>
    <lineage>
        <taxon>Bacteria</taxon>
        <taxon>Pseudomonadati</taxon>
        <taxon>Pseudomonadota</taxon>
        <taxon>Alphaproteobacteria</taxon>
        <taxon>Hyphomicrobiales</taxon>
        <taxon>Methylobacteriaceae</taxon>
        <taxon>Microvirga</taxon>
    </lineage>
</organism>
<evidence type="ECO:0000259" key="7">
    <source>
        <dbReference type="PROSITE" id="PS51007"/>
    </source>
</evidence>
<keyword evidence="1 4" id="KW-0349">Heme</keyword>
<keyword evidence="6" id="KW-0732">Signal</keyword>
<feature type="domain" description="Cytochrome c" evidence="7">
    <location>
        <begin position="14"/>
        <end position="92"/>
    </location>
</feature>
<dbReference type="EMBL" id="JACHWB010000006">
    <property type="protein sequence ID" value="MBB3020890.1"/>
    <property type="molecule type" value="Genomic_DNA"/>
</dbReference>
<proteinExistence type="predicted"/>
<dbReference type="SUPFAM" id="SSF46626">
    <property type="entry name" value="Cytochrome c"/>
    <property type="match status" value="1"/>
</dbReference>
<protein>
    <submittedName>
        <fullName evidence="8">Cytochrome c553</fullName>
    </submittedName>
</protein>
<evidence type="ECO:0000256" key="3">
    <source>
        <dbReference type="ARBA" id="ARBA00023004"/>
    </source>
</evidence>
<dbReference type="InterPro" id="IPR009056">
    <property type="entry name" value="Cyt_c-like_dom"/>
</dbReference>
<dbReference type="RefSeq" id="WP_246408308.1">
    <property type="nucleotide sequence ID" value="NZ_JACHWB010000006.1"/>
</dbReference>